<keyword evidence="3" id="KW-1185">Reference proteome</keyword>
<dbReference type="Proteomes" id="UP000600214">
    <property type="component" value="Unassembled WGS sequence"/>
</dbReference>
<comment type="caution">
    <text evidence="2">The sequence shown here is derived from an EMBL/GenBank/DDBJ whole genome shotgun (WGS) entry which is preliminary data.</text>
</comment>
<dbReference type="Gene3D" id="2.60.40.1120">
    <property type="entry name" value="Carboxypeptidase-like, regulatory domain"/>
    <property type="match status" value="1"/>
</dbReference>
<accession>A0ABQ1YTC1</accession>
<dbReference type="EMBL" id="BMIA01000002">
    <property type="protein sequence ID" value="GGH36276.1"/>
    <property type="molecule type" value="Genomic_DNA"/>
</dbReference>
<evidence type="ECO:0000313" key="2">
    <source>
        <dbReference type="EMBL" id="GGH36276.1"/>
    </source>
</evidence>
<sequence>MKALLLAMTFLFATSLYAQEGTQTIRGTIRDEVSKSPVIGASILLVREAGTSPVGAVTDLRGEFSIPGVPVGRQSFQITTVGYEPQRLSNIVVTAGKEVVLNVTMTEAVENLNEVAITADRKSDKSKTNNELSLVSGRSFNVDDTKRYAGALGDPSRMAANFAGVVSGDDSRNDIVVRGNSPSGTLWQLEGLNIPNPNHFGSFAATGGPVSMLNNNVLGKSDFLTGAFPAQYGNALAAVFDLQLREGNNQKHELMGQVGFNGFELGAEGPFSRNSKSSFLLNYRYSTLGLFKALGLQFGTGTAIPDYQDLNFKVAVPTGNKGKLTFFGITGSSDVNFLGNEVDTTLSNMYGTENTNTRVKYGTNIFGLAYEHNLTAKTFAKLTLGMSTTRERFSGDSISNPAREAFLSGEAKYNTSKYSAVLNVRHKMNAKSSLYGGITVDVLDFDLYSRSIYQGGKIDTVRANVSGENTVLTQAYGQWKYRLSQGLIFTTGIHFQHYNLNNNVAVEPRAGLQYVFGKGQSVSVGYGLNSQAQNIYTYFVQTPDESGPVRTNKDLGFTKSHHFVFSYQNRLTENLLLKIEPYYQKLYNVPVEQRASTYSALNMGASFGPSDRDSLVNEGSGHNMGVELTLEKYFNKGYYFLLTTSFFDSKYKGSDKVERNTAFNTKYVLNVLGGKEFRLGNNNVLSANIKTSLVGGKYITPLNLAASRARGVAVYDENRAYSFRQSAYFRTDIRFSYRREMRRSTMEFSMDLQNVTARKNIFQQTYNPRTNELVNQYQQPFFPVPYFRYTF</sequence>
<dbReference type="Pfam" id="PF13620">
    <property type="entry name" value="CarboxypepD_reg"/>
    <property type="match status" value="1"/>
</dbReference>
<keyword evidence="1" id="KW-0732">Signal</keyword>
<dbReference type="InterPro" id="IPR037066">
    <property type="entry name" value="Plug_dom_sf"/>
</dbReference>
<name>A0ABQ1YTC1_9BACT</name>
<dbReference type="Gene3D" id="2.170.130.10">
    <property type="entry name" value="TonB-dependent receptor, plug domain"/>
    <property type="match status" value="1"/>
</dbReference>
<dbReference type="RefSeq" id="WP_188933150.1">
    <property type="nucleotide sequence ID" value="NZ_BMIA01000002.1"/>
</dbReference>
<dbReference type="SUPFAM" id="SSF49464">
    <property type="entry name" value="Carboxypeptidase regulatory domain-like"/>
    <property type="match status" value="1"/>
</dbReference>
<gene>
    <name evidence="2" type="ORF">GCM10007423_28490</name>
</gene>
<feature type="chain" id="PRO_5046181442" evidence="1">
    <location>
        <begin position="19"/>
        <end position="791"/>
    </location>
</feature>
<reference evidence="3" key="1">
    <citation type="journal article" date="2019" name="Int. J. Syst. Evol. Microbiol.">
        <title>The Global Catalogue of Microorganisms (GCM) 10K type strain sequencing project: providing services to taxonomists for standard genome sequencing and annotation.</title>
        <authorList>
            <consortium name="The Broad Institute Genomics Platform"/>
            <consortium name="The Broad Institute Genome Sequencing Center for Infectious Disease"/>
            <person name="Wu L."/>
            <person name="Ma J."/>
        </authorList>
    </citation>
    <scope>NUCLEOTIDE SEQUENCE [LARGE SCALE GENOMIC DNA]</scope>
    <source>
        <strain evidence="3">CGMCC 1.15288</strain>
    </source>
</reference>
<organism evidence="2 3">
    <name type="scientific">Dyadobacter endophyticus</name>
    <dbReference type="NCBI Taxonomy" id="1749036"/>
    <lineage>
        <taxon>Bacteria</taxon>
        <taxon>Pseudomonadati</taxon>
        <taxon>Bacteroidota</taxon>
        <taxon>Cytophagia</taxon>
        <taxon>Cytophagales</taxon>
        <taxon>Spirosomataceae</taxon>
        <taxon>Dyadobacter</taxon>
    </lineage>
</organism>
<proteinExistence type="predicted"/>
<evidence type="ECO:0000256" key="1">
    <source>
        <dbReference type="SAM" id="SignalP"/>
    </source>
</evidence>
<feature type="signal peptide" evidence="1">
    <location>
        <begin position="1"/>
        <end position="18"/>
    </location>
</feature>
<evidence type="ECO:0000313" key="3">
    <source>
        <dbReference type="Proteomes" id="UP000600214"/>
    </source>
</evidence>
<dbReference type="SUPFAM" id="SSF56935">
    <property type="entry name" value="Porins"/>
    <property type="match status" value="1"/>
</dbReference>
<dbReference type="InterPro" id="IPR008969">
    <property type="entry name" value="CarboxyPept-like_regulatory"/>
</dbReference>
<protein>
    <submittedName>
        <fullName evidence="2">Prevent-host-death protein</fullName>
    </submittedName>
</protein>